<evidence type="ECO:0000259" key="2">
    <source>
        <dbReference type="Pfam" id="PF00857"/>
    </source>
</evidence>
<evidence type="ECO:0000256" key="1">
    <source>
        <dbReference type="ARBA" id="ARBA00022801"/>
    </source>
</evidence>
<dbReference type="EMBL" id="JACBZP010000001">
    <property type="protein sequence ID" value="NYI68726.1"/>
    <property type="molecule type" value="Genomic_DNA"/>
</dbReference>
<dbReference type="Gene3D" id="3.40.50.850">
    <property type="entry name" value="Isochorismatase-like"/>
    <property type="match status" value="1"/>
</dbReference>
<dbReference type="PANTHER" id="PTHR43540:SF6">
    <property type="entry name" value="ISOCHORISMATASE-LIKE DOMAIN-CONTAINING PROTEIN"/>
    <property type="match status" value="1"/>
</dbReference>
<dbReference type="Proteomes" id="UP000539111">
    <property type="component" value="Unassembled WGS sequence"/>
</dbReference>
<evidence type="ECO:0000313" key="4">
    <source>
        <dbReference type="Proteomes" id="UP000539111"/>
    </source>
</evidence>
<keyword evidence="1" id="KW-0378">Hydrolase</keyword>
<keyword evidence="4" id="KW-1185">Reference proteome</keyword>
<dbReference type="GO" id="GO:0016787">
    <property type="term" value="F:hydrolase activity"/>
    <property type="evidence" value="ECO:0007669"/>
    <property type="project" value="UniProtKB-KW"/>
</dbReference>
<reference evidence="3 4" key="1">
    <citation type="submission" date="2020-07" db="EMBL/GenBank/DDBJ databases">
        <title>Sequencing the genomes of 1000 actinobacteria strains.</title>
        <authorList>
            <person name="Klenk H.-P."/>
        </authorList>
    </citation>
    <scope>NUCLEOTIDE SEQUENCE [LARGE SCALE GENOMIC DNA]</scope>
    <source>
        <strain evidence="3 4">DSM 26341</strain>
    </source>
</reference>
<comment type="caution">
    <text evidence="3">The sequence shown here is derived from an EMBL/GenBank/DDBJ whole genome shotgun (WGS) entry which is preliminary data.</text>
</comment>
<dbReference type="Pfam" id="PF00857">
    <property type="entry name" value="Isochorismatase"/>
    <property type="match status" value="1"/>
</dbReference>
<dbReference type="SUPFAM" id="SSF52499">
    <property type="entry name" value="Isochorismatase-like hydrolases"/>
    <property type="match status" value="1"/>
</dbReference>
<accession>A0A7Z0D4I8</accession>
<dbReference type="PANTHER" id="PTHR43540">
    <property type="entry name" value="PEROXYUREIDOACRYLATE/UREIDOACRYLATE AMIDOHYDROLASE-RELATED"/>
    <property type="match status" value="1"/>
</dbReference>
<organism evidence="3 4">
    <name type="scientific">Spelaeicoccus albus</name>
    <dbReference type="NCBI Taxonomy" id="1280376"/>
    <lineage>
        <taxon>Bacteria</taxon>
        <taxon>Bacillati</taxon>
        <taxon>Actinomycetota</taxon>
        <taxon>Actinomycetes</taxon>
        <taxon>Micrococcales</taxon>
        <taxon>Brevibacteriaceae</taxon>
        <taxon>Spelaeicoccus</taxon>
    </lineage>
</organism>
<feature type="domain" description="Isochorismatase-like" evidence="2">
    <location>
        <begin position="7"/>
        <end position="168"/>
    </location>
</feature>
<dbReference type="RefSeq" id="WP_342354675.1">
    <property type="nucleotide sequence ID" value="NZ_JACBZP010000001.1"/>
</dbReference>
<dbReference type="AlphaFoldDB" id="A0A7Z0D4I8"/>
<evidence type="ECO:0000313" key="3">
    <source>
        <dbReference type="EMBL" id="NYI68726.1"/>
    </source>
</evidence>
<dbReference type="InterPro" id="IPR000868">
    <property type="entry name" value="Isochorismatase-like_dom"/>
</dbReference>
<gene>
    <name evidence="3" type="ORF">BJY26_003032</name>
</gene>
<protein>
    <submittedName>
        <fullName evidence="3">Nicotinamidase-related amidase</fullName>
    </submittedName>
</protein>
<proteinExistence type="predicted"/>
<dbReference type="InterPro" id="IPR036380">
    <property type="entry name" value="Isochorismatase-like_sf"/>
</dbReference>
<sequence>MNWLISTAIVIVDMQNAYFENPRLAACRSRVTEQCNELIRLARQIGALVVNVRTEHLRDKSTWTLNMLDDDQGYLFRGSKQAACVDGLDIADSQPIVKRRDNAFLGTDLLRLLQSAKITELVVAGVSTHTCIAQTASEAYARNFRVVLAKDAVASHDPEYEAGMLSMLLAEYRQEALSTSVISERLLGCEPCHME</sequence>
<name>A0A7Z0D4I8_9MICO</name>
<dbReference type="CDD" id="cd00431">
    <property type="entry name" value="cysteine_hydrolases"/>
    <property type="match status" value="1"/>
</dbReference>
<dbReference type="InterPro" id="IPR050272">
    <property type="entry name" value="Isochorismatase-like_hydrls"/>
</dbReference>